<sequence>MDFDPKHLIQEIEYNVSKRDKIKAGIVLSYFFDLDKEYRAQVLRILATGDPSFSLPYFLEFLQKEPNLIEDSDFETAFLEVIFADPHLFGDMLTSGAEPRTLLIKFAGETKLPDFVPYLTEILTSTNEEDILEATILALGQIGDPQATTPVSEFLYSNNRTLMLAAIKALGQIGSPTAIKRLSEKMGQDPNIDLLILDIFGKIQDSLSLTKLNETLSSHYAHLRNYAKNKLVKIGSKVVPFLIENLNYDDPDLLIHTLNVLGEIGDPAAVMPIRKLLNSHPQNSNVRFAAYEALGMLPIDKGAYTLAAGLMDEDEQVRVAAASAIEKNLNPVLVAGIRNMVKEKNKETFNLVKAVITAQAKDLFLNLLAEDSFKEVALDYLKTKTPEDVRNFYFELLRKYGYAELIDKPKSKKKEPKKKIAVAVDDSKMILSLYKSNLFELGFEPVLFANPKEAVEWLKKNKPVIVFTDLNMPQMTGIQLTAETRKIYSKKQLPIIMVTTQNEATDNEAALEAGVSDILYKPFTKESLEEKVKEYIG</sequence>
<dbReference type="GO" id="GO:0000160">
    <property type="term" value="P:phosphorelay signal transduction system"/>
    <property type="evidence" value="ECO:0007669"/>
    <property type="project" value="InterPro"/>
</dbReference>
<dbReference type="Gene3D" id="1.25.10.10">
    <property type="entry name" value="Leucine-rich Repeat Variant"/>
    <property type="match status" value="2"/>
</dbReference>
<evidence type="ECO:0000256" key="2">
    <source>
        <dbReference type="PROSITE-ProRule" id="PRU00169"/>
    </source>
</evidence>
<dbReference type="PANTHER" id="PTHR44591:SF3">
    <property type="entry name" value="RESPONSE REGULATORY DOMAIN-CONTAINING PROTEIN"/>
    <property type="match status" value="1"/>
</dbReference>
<evidence type="ECO:0000256" key="1">
    <source>
        <dbReference type="ARBA" id="ARBA00022553"/>
    </source>
</evidence>
<gene>
    <name evidence="4" type="ORF">SAMN04488516_11043</name>
</gene>
<dbReference type="InterPro" id="IPR011989">
    <property type="entry name" value="ARM-like"/>
</dbReference>
<dbReference type="InterPro" id="IPR011006">
    <property type="entry name" value="CheY-like_superfamily"/>
</dbReference>
<feature type="modified residue" description="4-aspartylphosphate" evidence="2">
    <location>
        <position position="469"/>
    </location>
</feature>
<dbReference type="Pfam" id="PF13646">
    <property type="entry name" value="HEAT_2"/>
    <property type="match status" value="2"/>
</dbReference>
<dbReference type="RefSeq" id="WP_092065908.1">
    <property type="nucleotide sequence ID" value="NZ_FNIN01000010.1"/>
</dbReference>
<dbReference type="Pfam" id="PF00072">
    <property type="entry name" value="Response_reg"/>
    <property type="match status" value="1"/>
</dbReference>
<dbReference type="SUPFAM" id="SSF48371">
    <property type="entry name" value="ARM repeat"/>
    <property type="match status" value="1"/>
</dbReference>
<dbReference type="InterPro" id="IPR016024">
    <property type="entry name" value="ARM-type_fold"/>
</dbReference>
<evidence type="ECO:0000313" key="5">
    <source>
        <dbReference type="Proteomes" id="UP000199602"/>
    </source>
</evidence>
<dbReference type="EMBL" id="FNIN01000010">
    <property type="protein sequence ID" value="SDN88731.1"/>
    <property type="molecule type" value="Genomic_DNA"/>
</dbReference>
<reference evidence="4 5" key="1">
    <citation type="submission" date="2016-10" db="EMBL/GenBank/DDBJ databases">
        <authorList>
            <person name="de Groot N.N."/>
        </authorList>
    </citation>
    <scope>NUCLEOTIDE SEQUENCE [LARGE SCALE GENOMIC DNA]</scope>
    <source>
        <strain evidence="4 5">DSM 15269</strain>
    </source>
</reference>
<dbReference type="OrthoDB" id="673128at2"/>
<accession>A0A1H0F2A1</accession>
<organism evidence="4 5">
    <name type="scientific">Desulfonauticus submarinus</name>
    <dbReference type="NCBI Taxonomy" id="206665"/>
    <lineage>
        <taxon>Bacteria</taxon>
        <taxon>Pseudomonadati</taxon>
        <taxon>Thermodesulfobacteriota</taxon>
        <taxon>Desulfovibrionia</taxon>
        <taxon>Desulfovibrionales</taxon>
        <taxon>Desulfonauticaceae</taxon>
        <taxon>Desulfonauticus</taxon>
    </lineage>
</organism>
<dbReference type="PANTHER" id="PTHR44591">
    <property type="entry name" value="STRESS RESPONSE REGULATOR PROTEIN 1"/>
    <property type="match status" value="1"/>
</dbReference>
<dbReference type="SMART" id="SM00448">
    <property type="entry name" value="REC"/>
    <property type="match status" value="1"/>
</dbReference>
<dbReference type="InterPro" id="IPR001789">
    <property type="entry name" value="Sig_transdc_resp-reg_receiver"/>
</dbReference>
<dbReference type="STRING" id="206665.SAMN04488516_11043"/>
<dbReference type="InterPro" id="IPR050595">
    <property type="entry name" value="Bact_response_regulator"/>
</dbReference>
<evidence type="ECO:0000313" key="4">
    <source>
        <dbReference type="EMBL" id="SDN88731.1"/>
    </source>
</evidence>
<feature type="domain" description="Response regulatory" evidence="3">
    <location>
        <begin position="420"/>
        <end position="536"/>
    </location>
</feature>
<keyword evidence="5" id="KW-1185">Reference proteome</keyword>
<dbReference type="Proteomes" id="UP000199602">
    <property type="component" value="Unassembled WGS sequence"/>
</dbReference>
<dbReference type="AlphaFoldDB" id="A0A1H0F2A1"/>
<dbReference type="SUPFAM" id="SSF52172">
    <property type="entry name" value="CheY-like"/>
    <property type="match status" value="1"/>
</dbReference>
<dbReference type="Gene3D" id="3.40.50.2300">
    <property type="match status" value="1"/>
</dbReference>
<dbReference type="PROSITE" id="PS50110">
    <property type="entry name" value="RESPONSE_REGULATORY"/>
    <property type="match status" value="1"/>
</dbReference>
<evidence type="ECO:0000259" key="3">
    <source>
        <dbReference type="PROSITE" id="PS50110"/>
    </source>
</evidence>
<dbReference type="Gene3D" id="1.10.10.60">
    <property type="entry name" value="Homeodomain-like"/>
    <property type="match status" value="1"/>
</dbReference>
<keyword evidence="1 2" id="KW-0597">Phosphoprotein</keyword>
<protein>
    <submittedName>
        <fullName evidence="4">HEAT repeat-containing protein</fullName>
    </submittedName>
</protein>
<proteinExistence type="predicted"/>
<name>A0A1H0F2A1_9BACT</name>